<evidence type="ECO:0000313" key="1">
    <source>
        <dbReference type="EMBL" id="SEG17086.1"/>
    </source>
</evidence>
<organism evidence="1 2">
    <name type="scientific">Algoriphagus boritolerans DSM 17298 = JCM 18970</name>
    <dbReference type="NCBI Taxonomy" id="1120964"/>
    <lineage>
        <taxon>Bacteria</taxon>
        <taxon>Pseudomonadati</taxon>
        <taxon>Bacteroidota</taxon>
        <taxon>Cytophagia</taxon>
        <taxon>Cytophagales</taxon>
        <taxon>Cyclobacteriaceae</taxon>
        <taxon>Algoriphagus</taxon>
    </lineage>
</organism>
<proteinExistence type="predicted"/>
<sequence length="123" mass="13593">MKVLKYVFVLALFILSNCEEKEIPSGQALNQSVKYQILNRSLHVSGGCAYGQTGLGEVGERKIQLATVYRRLDIDKICLAQNPSSQADFGFVGNTVEYEITSDGFLDFFDASGNLLICFEPSE</sequence>
<dbReference type="RefSeq" id="WP_103925390.1">
    <property type="nucleotide sequence ID" value="NZ_FNVR01000016.1"/>
</dbReference>
<dbReference type="STRING" id="1120964.GCA_001313265_05757"/>
<keyword evidence="2" id="KW-1185">Reference proteome</keyword>
<gene>
    <name evidence="1" type="ORF">SAMN03080598_02738</name>
</gene>
<dbReference type="AlphaFoldDB" id="A0A1H5Y0M4"/>
<dbReference type="Proteomes" id="UP000236736">
    <property type="component" value="Unassembled WGS sequence"/>
</dbReference>
<accession>A0A1H5Y0M4</accession>
<protein>
    <submittedName>
        <fullName evidence="1">Uncharacterized protein</fullName>
    </submittedName>
</protein>
<dbReference type="OrthoDB" id="880459at2"/>
<reference evidence="2" key="1">
    <citation type="submission" date="2016-10" db="EMBL/GenBank/DDBJ databases">
        <authorList>
            <person name="Varghese N."/>
            <person name="Submissions S."/>
        </authorList>
    </citation>
    <scope>NUCLEOTIDE SEQUENCE [LARGE SCALE GENOMIC DNA]</scope>
    <source>
        <strain evidence="2">DSM 17298</strain>
    </source>
</reference>
<dbReference type="EMBL" id="FNVR01000016">
    <property type="protein sequence ID" value="SEG17086.1"/>
    <property type="molecule type" value="Genomic_DNA"/>
</dbReference>
<name>A0A1H5Y0M4_9BACT</name>
<evidence type="ECO:0000313" key="2">
    <source>
        <dbReference type="Proteomes" id="UP000236736"/>
    </source>
</evidence>